<evidence type="ECO:0000256" key="2">
    <source>
        <dbReference type="ARBA" id="ARBA00022692"/>
    </source>
</evidence>
<dbReference type="PROSITE" id="PS51225">
    <property type="entry name" value="MARVEL"/>
    <property type="match status" value="1"/>
</dbReference>
<dbReference type="Pfam" id="PF01284">
    <property type="entry name" value="MARVEL"/>
    <property type="match status" value="1"/>
</dbReference>
<dbReference type="InterPro" id="IPR050578">
    <property type="entry name" value="MARVEL-CKLF_proteins"/>
</dbReference>
<name>A0A8X7XG26_POLSE</name>
<dbReference type="Proteomes" id="UP000886611">
    <property type="component" value="Unassembled WGS sequence"/>
</dbReference>
<dbReference type="EMBL" id="JAATIS010000859">
    <property type="protein sequence ID" value="KAG2467029.1"/>
    <property type="molecule type" value="Genomic_DNA"/>
</dbReference>
<dbReference type="GO" id="GO:0042552">
    <property type="term" value="P:myelination"/>
    <property type="evidence" value="ECO:0007669"/>
    <property type="project" value="TreeGrafter"/>
</dbReference>
<evidence type="ECO:0000256" key="9">
    <source>
        <dbReference type="SAM" id="Phobius"/>
    </source>
</evidence>
<keyword evidence="4 8" id="KW-0472">Membrane</keyword>
<comment type="subcellular location">
    <subcellularLocation>
        <location evidence="1">Membrane</location>
        <topology evidence="1">Multi-pass membrane protein</topology>
    </subcellularLocation>
</comment>
<dbReference type="GO" id="GO:0019911">
    <property type="term" value="F:structural constituent of myelin sheath"/>
    <property type="evidence" value="ECO:0007669"/>
    <property type="project" value="TreeGrafter"/>
</dbReference>
<gene>
    <name evidence="11" type="primary">Mal_1</name>
    <name evidence="11" type="ORF">GTO96_0010041</name>
</gene>
<dbReference type="PRINTS" id="PR01884">
    <property type="entry name" value="MALPROTEIN"/>
</dbReference>
<evidence type="ECO:0000256" key="8">
    <source>
        <dbReference type="PROSITE-ProRule" id="PRU00581"/>
    </source>
</evidence>
<comment type="caution">
    <text evidence="11">The sequence shown here is derived from an EMBL/GenBank/DDBJ whole genome shotgun (WGS) entry which is preliminary data.</text>
</comment>
<feature type="transmembrane region" description="Helical" evidence="9">
    <location>
        <begin position="128"/>
        <end position="148"/>
    </location>
</feature>
<dbReference type="GO" id="GO:0016020">
    <property type="term" value="C:membrane"/>
    <property type="evidence" value="ECO:0007669"/>
    <property type="project" value="UniProtKB-SubCell"/>
</dbReference>
<evidence type="ECO:0000256" key="5">
    <source>
        <dbReference type="ARBA" id="ARBA00023288"/>
    </source>
</evidence>
<feature type="transmembrane region" description="Helical" evidence="9">
    <location>
        <begin position="94"/>
        <end position="116"/>
    </location>
</feature>
<dbReference type="InterPro" id="IPR013295">
    <property type="entry name" value="MAL"/>
</dbReference>
<evidence type="ECO:0000313" key="12">
    <source>
        <dbReference type="Proteomes" id="UP000886611"/>
    </source>
</evidence>
<proteinExistence type="inferred from homology"/>
<evidence type="ECO:0000256" key="7">
    <source>
        <dbReference type="ARBA" id="ARBA00039981"/>
    </source>
</evidence>
<keyword evidence="5" id="KW-0449">Lipoprotein</keyword>
<accession>A0A8X7XG26</accession>
<evidence type="ECO:0000256" key="1">
    <source>
        <dbReference type="ARBA" id="ARBA00004141"/>
    </source>
</evidence>
<dbReference type="PANTHER" id="PTHR22776:SF12">
    <property type="entry name" value="MYELIN AND LYMPHOCYTE PROTEIN"/>
    <property type="match status" value="1"/>
</dbReference>
<evidence type="ECO:0000259" key="10">
    <source>
        <dbReference type="PROSITE" id="PS51225"/>
    </source>
</evidence>
<evidence type="ECO:0000256" key="6">
    <source>
        <dbReference type="ARBA" id="ARBA00034721"/>
    </source>
</evidence>
<keyword evidence="3 9" id="KW-1133">Transmembrane helix</keyword>
<keyword evidence="2 8" id="KW-0812">Transmembrane</keyword>
<dbReference type="AlphaFoldDB" id="A0A8X7XG26"/>
<feature type="transmembrane region" description="Helical" evidence="9">
    <location>
        <begin position="68"/>
        <end position="88"/>
    </location>
</feature>
<feature type="non-terminal residue" evidence="11">
    <location>
        <position position="1"/>
    </location>
</feature>
<protein>
    <recommendedName>
        <fullName evidence="7">Myelin and lymphocyte protein</fullName>
    </recommendedName>
</protein>
<evidence type="ECO:0000256" key="3">
    <source>
        <dbReference type="ARBA" id="ARBA00022989"/>
    </source>
</evidence>
<reference evidence="11 12" key="1">
    <citation type="journal article" date="2021" name="Cell">
        <title>Tracing the genetic footprints of vertebrate landing in non-teleost ray-finned fishes.</title>
        <authorList>
            <person name="Bi X."/>
            <person name="Wang K."/>
            <person name="Yang L."/>
            <person name="Pan H."/>
            <person name="Jiang H."/>
            <person name="Wei Q."/>
            <person name="Fang M."/>
            <person name="Yu H."/>
            <person name="Zhu C."/>
            <person name="Cai Y."/>
            <person name="He Y."/>
            <person name="Gan X."/>
            <person name="Zeng H."/>
            <person name="Yu D."/>
            <person name="Zhu Y."/>
            <person name="Jiang H."/>
            <person name="Qiu Q."/>
            <person name="Yang H."/>
            <person name="Zhang Y.E."/>
            <person name="Wang W."/>
            <person name="Zhu M."/>
            <person name="He S."/>
            <person name="Zhang G."/>
        </authorList>
    </citation>
    <scope>NUCLEOTIDE SEQUENCE [LARGE SCALE GENOMIC DNA]</scope>
    <source>
        <strain evidence="11">Bchr_013</strain>
    </source>
</reference>
<feature type="non-terminal residue" evidence="11">
    <location>
        <position position="234"/>
    </location>
</feature>
<keyword evidence="12" id="KW-1185">Reference proteome</keyword>
<dbReference type="PANTHER" id="PTHR22776">
    <property type="entry name" value="MARVEL-CONTAINING POTENTIAL LIPID RAFT-ASSOCIATED PROTEIN"/>
    <property type="match status" value="1"/>
</dbReference>
<sequence length="234" mass="25944">MIPLEESPVHLRPTLGARKLWSKVQGKQQTDTDRKKNITVSLFIFSEQRDPCSLSAMSVTVTSKKPPILRGIFGGLVWILVASTKVFYANPQGWVMFVSVFCFVFTFIWLFLFLLGANQSSFWPGLDVLYHGTAALFYLSASVAQAYATILINPATNSTTNPYTGPGFKEYQEDIAAVVSGSQFGGSEDLRILLVYGAPPGEWTLNHWGSFGVFRFVFMEGARPGCKEDPGQFM</sequence>
<dbReference type="InterPro" id="IPR008253">
    <property type="entry name" value="Marvel"/>
</dbReference>
<comment type="similarity">
    <text evidence="6">Belongs to the MAL family.</text>
</comment>
<organism evidence="11 12">
    <name type="scientific">Polypterus senegalus</name>
    <name type="common">Senegal bichir</name>
    <dbReference type="NCBI Taxonomy" id="55291"/>
    <lineage>
        <taxon>Eukaryota</taxon>
        <taxon>Metazoa</taxon>
        <taxon>Chordata</taxon>
        <taxon>Craniata</taxon>
        <taxon>Vertebrata</taxon>
        <taxon>Euteleostomi</taxon>
        <taxon>Actinopterygii</taxon>
        <taxon>Polypteriformes</taxon>
        <taxon>Polypteridae</taxon>
        <taxon>Polypterus</taxon>
    </lineage>
</organism>
<feature type="domain" description="MARVEL" evidence="10">
    <location>
        <begin position="58"/>
        <end position="200"/>
    </location>
</feature>
<evidence type="ECO:0000313" key="11">
    <source>
        <dbReference type="EMBL" id="KAG2467029.1"/>
    </source>
</evidence>
<evidence type="ECO:0000256" key="4">
    <source>
        <dbReference type="ARBA" id="ARBA00023136"/>
    </source>
</evidence>